<proteinExistence type="predicted"/>
<protein>
    <recommendedName>
        <fullName evidence="2">XS domain-containing protein</fullName>
    </recommendedName>
</protein>
<evidence type="ECO:0000313" key="3">
    <source>
        <dbReference type="EMBL" id="PIA31766.1"/>
    </source>
</evidence>
<dbReference type="InParanoid" id="A0A2G5CKF3"/>
<evidence type="ECO:0000256" key="1">
    <source>
        <dbReference type="SAM" id="MobiDB-lite"/>
    </source>
</evidence>
<dbReference type="PANTHER" id="PTHR46619:SF3">
    <property type="entry name" value="RNA RECOGNITION MOTIF XS DOMAIN PROTEIN"/>
    <property type="match status" value="1"/>
</dbReference>
<feature type="region of interest" description="Disordered" evidence="1">
    <location>
        <begin position="1"/>
        <end position="123"/>
    </location>
</feature>
<feature type="compositionally biased region" description="Pro residues" evidence="1">
    <location>
        <begin position="83"/>
        <end position="99"/>
    </location>
</feature>
<dbReference type="GO" id="GO:0031047">
    <property type="term" value="P:regulatory ncRNA-mediated gene silencing"/>
    <property type="evidence" value="ECO:0007669"/>
    <property type="project" value="InterPro"/>
</dbReference>
<dbReference type="Gene3D" id="3.30.70.2890">
    <property type="entry name" value="XS domain"/>
    <property type="match status" value="1"/>
</dbReference>
<name>A0A2G5CKF3_AQUCA</name>
<feature type="compositionally biased region" description="Basic and acidic residues" evidence="1">
    <location>
        <begin position="241"/>
        <end position="259"/>
    </location>
</feature>
<dbReference type="InterPro" id="IPR038588">
    <property type="entry name" value="XS_domain_sf"/>
</dbReference>
<dbReference type="Pfam" id="PF03468">
    <property type="entry name" value="XS"/>
    <property type="match status" value="1"/>
</dbReference>
<feature type="compositionally biased region" description="Pro residues" evidence="1">
    <location>
        <begin position="153"/>
        <end position="164"/>
    </location>
</feature>
<dbReference type="InterPro" id="IPR005380">
    <property type="entry name" value="XS_domain"/>
</dbReference>
<feature type="domain" description="XS" evidence="2">
    <location>
        <begin position="444"/>
        <end position="577"/>
    </location>
</feature>
<accession>A0A2G5CKF3</accession>
<gene>
    <name evidence="3" type="ORF">AQUCO_04900213v1</name>
</gene>
<feature type="compositionally biased region" description="Basic and acidic residues" evidence="1">
    <location>
        <begin position="299"/>
        <end position="310"/>
    </location>
</feature>
<feature type="region of interest" description="Disordered" evidence="1">
    <location>
        <begin position="271"/>
        <end position="310"/>
    </location>
</feature>
<dbReference type="AlphaFoldDB" id="A0A2G5CKF3"/>
<feature type="compositionally biased region" description="Low complexity" evidence="1">
    <location>
        <begin position="31"/>
        <end position="82"/>
    </location>
</feature>
<dbReference type="OrthoDB" id="1915348at2759"/>
<dbReference type="FunCoup" id="A0A2G5CKF3">
    <property type="interactions" value="1434"/>
</dbReference>
<sequence length="597" mass="65382">MTGGNPNNKGSSSYKPSPSSSHRKSRWESGTKNPPHSDNNNNKSSKNPPPSSDTKPSKPSSINPKESPSSGPSKPSPKQQQQIPPPLPPAAPGPPPGPLGAPSYNNNEYIGPTTPFPPPQPAYGFHMLDRRTIALADGSVRSYFALPPDYQDLPPPQARPPPLDFPDRFMPFGGQGGRGGEGDRGGGGGMHFPPGGRLSPDGFRRGGGEREEMFGRGGGGQNDYWNSLGLDGRGPMPPEGMLKRKYGEGDERDGRDPRDEFARQRQQLLQYGNPNLNPNGFPAGSSDRAPHMAGTSSPFHRDHIEPGRGLDDMRVSKHMRFGGDYDLSSGRNIVSDVDQQALKKAFLRYVKLINENTSQKTNFLENGKKGPLQCLACSRASKEFPDMHGLIMHAYSSHSADLHVDHLGLHKALCVLMGWNYAKVPDNSKVYQSLSAHEAEANKDDLILWPPLVIIHNTNTGRGKDGRMEGMGNKLMDSKLKDLGFGGGKAKSVYSKDGHLGFTLVKFAADQSGLKEAMRLAEFFEKDYHGRIGWARALTSKSGRDDENNPNLVKVDEKTREKQRILYGYLATVSDLEVVDFETRKKSSIESKRELRP</sequence>
<keyword evidence="4" id="KW-1185">Reference proteome</keyword>
<feature type="compositionally biased region" description="Gly residues" evidence="1">
    <location>
        <begin position="173"/>
        <end position="190"/>
    </location>
</feature>
<dbReference type="STRING" id="218851.A0A2G5CKF3"/>
<feature type="region of interest" description="Disordered" evidence="1">
    <location>
        <begin position="147"/>
        <end position="200"/>
    </location>
</feature>
<feature type="compositionally biased region" description="Low complexity" evidence="1">
    <location>
        <begin position="1"/>
        <end position="20"/>
    </location>
</feature>
<dbReference type="PANTHER" id="PTHR46619">
    <property type="entry name" value="RNA RECOGNITION MOTIF XS DOMAIN PROTEIN-RELATED"/>
    <property type="match status" value="1"/>
</dbReference>
<feature type="region of interest" description="Disordered" evidence="1">
    <location>
        <begin position="230"/>
        <end position="259"/>
    </location>
</feature>
<evidence type="ECO:0000313" key="4">
    <source>
        <dbReference type="Proteomes" id="UP000230069"/>
    </source>
</evidence>
<evidence type="ECO:0000259" key="2">
    <source>
        <dbReference type="Pfam" id="PF03468"/>
    </source>
</evidence>
<dbReference type="Proteomes" id="UP000230069">
    <property type="component" value="Unassembled WGS sequence"/>
</dbReference>
<dbReference type="EMBL" id="KZ305066">
    <property type="protein sequence ID" value="PIA31766.1"/>
    <property type="molecule type" value="Genomic_DNA"/>
</dbReference>
<organism evidence="3 4">
    <name type="scientific">Aquilegia coerulea</name>
    <name type="common">Rocky mountain columbine</name>
    <dbReference type="NCBI Taxonomy" id="218851"/>
    <lineage>
        <taxon>Eukaryota</taxon>
        <taxon>Viridiplantae</taxon>
        <taxon>Streptophyta</taxon>
        <taxon>Embryophyta</taxon>
        <taxon>Tracheophyta</taxon>
        <taxon>Spermatophyta</taxon>
        <taxon>Magnoliopsida</taxon>
        <taxon>Ranunculales</taxon>
        <taxon>Ranunculaceae</taxon>
        <taxon>Thalictroideae</taxon>
        <taxon>Aquilegia</taxon>
    </lineage>
</organism>
<reference evidence="3 4" key="1">
    <citation type="submission" date="2017-09" db="EMBL/GenBank/DDBJ databases">
        <title>WGS assembly of Aquilegia coerulea Goldsmith.</title>
        <authorList>
            <person name="Hodges S."/>
            <person name="Kramer E."/>
            <person name="Nordborg M."/>
            <person name="Tomkins J."/>
            <person name="Borevitz J."/>
            <person name="Derieg N."/>
            <person name="Yan J."/>
            <person name="Mihaltcheva S."/>
            <person name="Hayes R.D."/>
            <person name="Rokhsar D."/>
        </authorList>
    </citation>
    <scope>NUCLEOTIDE SEQUENCE [LARGE SCALE GENOMIC DNA]</scope>
    <source>
        <strain evidence="4">cv. Goldsmith</strain>
    </source>
</reference>